<comment type="caution">
    <text evidence="3">The sequence shown here is derived from an EMBL/GenBank/DDBJ whole genome shotgun (WGS) entry which is preliminary data.</text>
</comment>
<reference evidence="3" key="1">
    <citation type="submission" date="2022-10" db="EMBL/GenBank/DDBJ databases">
        <authorList>
            <person name="Chen Y."/>
            <person name="Dougan E. K."/>
            <person name="Chan C."/>
            <person name="Rhodes N."/>
            <person name="Thang M."/>
        </authorList>
    </citation>
    <scope>NUCLEOTIDE SEQUENCE</scope>
</reference>
<dbReference type="EMBL" id="CAMXCT030000003">
    <property type="protein sequence ID" value="CAL4759637.1"/>
    <property type="molecule type" value="Genomic_DNA"/>
</dbReference>
<protein>
    <submittedName>
        <fullName evidence="3">Uncharacterized protein</fullName>
    </submittedName>
</protein>
<dbReference type="Proteomes" id="UP001152797">
    <property type="component" value="Unassembled WGS sequence"/>
</dbReference>
<dbReference type="AlphaFoldDB" id="A0A9P1BGZ0"/>
<keyword evidence="5" id="KW-1185">Reference proteome</keyword>
<dbReference type="EMBL" id="CAMXCT010000003">
    <property type="protein sequence ID" value="CAI3972325.1"/>
    <property type="molecule type" value="Genomic_DNA"/>
</dbReference>
<evidence type="ECO:0000313" key="5">
    <source>
        <dbReference type="Proteomes" id="UP001152797"/>
    </source>
</evidence>
<evidence type="ECO:0000256" key="1">
    <source>
        <dbReference type="SAM" id="MobiDB-lite"/>
    </source>
</evidence>
<evidence type="ECO:0000313" key="3">
    <source>
        <dbReference type="EMBL" id="CAI3972325.1"/>
    </source>
</evidence>
<organism evidence="3">
    <name type="scientific">Cladocopium goreaui</name>
    <dbReference type="NCBI Taxonomy" id="2562237"/>
    <lineage>
        <taxon>Eukaryota</taxon>
        <taxon>Sar</taxon>
        <taxon>Alveolata</taxon>
        <taxon>Dinophyceae</taxon>
        <taxon>Suessiales</taxon>
        <taxon>Symbiodiniaceae</taxon>
        <taxon>Cladocopium</taxon>
    </lineage>
</organism>
<evidence type="ECO:0000256" key="2">
    <source>
        <dbReference type="SAM" id="SignalP"/>
    </source>
</evidence>
<keyword evidence="2" id="KW-0732">Signal</keyword>
<gene>
    <name evidence="3" type="ORF">C1SCF055_LOCUS915</name>
</gene>
<name>A0A9P1BGZ0_9DINO</name>
<sequence length="555" mass="61574">MALKSGVFACLILALCVSCTVMAQRIGKDIVTMKSEPDQNTLNVQIEKLQVWNFSKYAKCAVRQRPARMGGLPISEEQYVVLAERALKIWYAVILAHPMKNSNYSPSEELDLVWHCHILDMRNYADFQQQLGTEIGHVPDEETNDLAQCGMRVKGFLEEKEEGPLERSGHSWFHARTLAPEEISGTSEEKISGSASSAVAETQVSCRPSICSVTLCRRWFSCFPSESHGYEEPALEVSKVYEDSQRHRGRGRGQHRDHPETQGLTPVATLPPPPPIPIKGDGKGYGNAVGQYGQGILSPPPAPATLVAQMPSSLSNQAVGHPDVTRVHHAGGETAMYAPTPAQPSEAEVRLQSLLKELRQAPEESLTPGLQAEMQKNARRDDKIMNKGLETAVKELGHARRALSNVLAYRTKLVSDWRVFLQQSVITWREYTSMFQAQEQALQEKLTQANEALSTAKRNFHEQSQFLKEEEIQEITGEERDTPGADADMQFEATKRIHAGLTEVVDNLQGLAEKAEIEEQQAKRQKKKAEEEVVAADGDAASFPSMQPFGRPGNQ</sequence>
<evidence type="ECO:0000313" key="4">
    <source>
        <dbReference type="EMBL" id="CAL1125700.1"/>
    </source>
</evidence>
<dbReference type="EMBL" id="CAMXCT020000003">
    <property type="protein sequence ID" value="CAL1125700.1"/>
    <property type="molecule type" value="Genomic_DNA"/>
</dbReference>
<feature type="region of interest" description="Disordered" evidence="1">
    <location>
        <begin position="522"/>
        <end position="555"/>
    </location>
</feature>
<feature type="signal peptide" evidence="2">
    <location>
        <begin position="1"/>
        <end position="23"/>
    </location>
</feature>
<reference evidence="4" key="2">
    <citation type="submission" date="2024-04" db="EMBL/GenBank/DDBJ databases">
        <authorList>
            <person name="Chen Y."/>
            <person name="Shah S."/>
            <person name="Dougan E. K."/>
            <person name="Thang M."/>
            <person name="Chan C."/>
        </authorList>
    </citation>
    <scope>NUCLEOTIDE SEQUENCE [LARGE SCALE GENOMIC DNA]</scope>
</reference>
<accession>A0A9P1BGZ0</accession>
<feature type="chain" id="PRO_5043269442" evidence="2">
    <location>
        <begin position="24"/>
        <end position="555"/>
    </location>
</feature>
<feature type="region of interest" description="Disordered" evidence="1">
    <location>
        <begin position="243"/>
        <end position="287"/>
    </location>
</feature>
<proteinExistence type="predicted"/>